<feature type="transmembrane region" description="Helical" evidence="1">
    <location>
        <begin position="286"/>
        <end position="303"/>
    </location>
</feature>
<evidence type="ECO:0000256" key="1">
    <source>
        <dbReference type="SAM" id="Phobius"/>
    </source>
</evidence>
<feature type="transmembrane region" description="Helical" evidence="1">
    <location>
        <begin position="32"/>
        <end position="50"/>
    </location>
</feature>
<keyword evidence="3" id="KW-1185">Reference proteome</keyword>
<feature type="transmembrane region" description="Helical" evidence="1">
    <location>
        <begin position="94"/>
        <end position="115"/>
    </location>
</feature>
<dbReference type="InterPro" id="IPR009323">
    <property type="entry name" value="DUF979"/>
</dbReference>
<dbReference type="RefSeq" id="WP_343761190.1">
    <property type="nucleotide sequence ID" value="NZ_BAAACG010000009.1"/>
</dbReference>
<protein>
    <submittedName>
        <fullName evidence="2">DUF979 domain-containing protein</fullName>
    </submittedName>
</protein>
<comment type="caution">
    <text evidence="2">The sequence shown here is derived from an EMBL/GenBank/DDBJ whole genome shotgun (WGS) entry which is preliminary data.</text>
</comment>
<feature type="transmembrane region" description="Helical" evidence="1">
    <location>
        <begin position="56"/>
        <end position="74"/>
    </location>
</feature>
<reference evidence="2 3" key="1">
    <citation type="journal article" date="2019" name="Int. J. Syst. Evol. Microbiol.">
        <title>The Global Catalogue of Microorganisms (GCM) 10K type strain sequencing project: providing services to taxonomists for standard genome sequencing and annotation.</title>
        <authorList>
            <consortium name="The Broad Institute Genomics Platform"/>
            <consortium name="The Broad Institute Genome Sequencing Center for Infectious Disease"/>
            <person name="Wu L."/>
            <person name="Ma J."/>
        </authorList>
    </citation>
    <scope>NUCLEOTIDE SEQUENCE [LARGE SCALE GENOMIC DNA]</scope>
    <source>
        <strain evidence="2 3">JCM 1407</strain>
    </source>
</reference>
<dbReference type="EMBL" id="BAAACG010000009">
    <property type="protein sequence ID" value="GAA0740003.1"/>
    <property type="molecule type" value="Genomic_DNA"/>
</dbReference>
<feature type="transmembrane region" description="Helical" evidence="1">
    <location>
        <begin position="191"/>
        <end position="211"/>
    </location>
</feature>
<keyword evidence="1" id="KW-0472">Membrane</keyword>
<sequence length="304" mass="32268">MKANILEFMYIICGLICIYIGFVSLNDKKHKAKIGTAIFWIGLGVLMAFGKWIPSLYAGIIIVITTLPAMFGKVKVGTNKTTSIEHRKAMANKLGFFIFIPAFTIGITALLFAVIAPKLGALVGLGVGTLISAIIILLMSKDKPTVVLSEGKRLLEAVGPLSILPILLASLGKIFTEAGVGEVIASGVSKIIPQGNITVAIIVYCVSMALFTMIMGNAFAAFSVITVGIGIPFILKFGLNPNIVGILGLTSGYCGTLLTPMAANFNIVPVAVLEMNDKYGVIKKQALIAFCMLIIQILLINFLA</sequence>
<keyword evidence="1" id="KW-1133">Transmembrane helix</keyword>
<feature type="transmembrane region" description="Helical" evidence="1">
    <location>
        <begin position="121"/>
        <end position="141"/>
    </location>
</feature>
<name>A0ABN1JIY7_9CLOT</name>
<evidence type="ECO:0000313" key="2">
    <source>
        <dbReference type="EMBL" id="GAA0740003.1"/>
    </source>
</evidence>
<feature type="transmembrane region" description="Helical" evidence="1">
    <location>
        <begin position="6"/>
        <end position="25"/>
    </location>
</feature>
<feature type="transmembrane region" description="Helical" evidence="1">
    <location>
        <begin position="218"/>
        <end position="237"/>
    </location>
</feature>
<feature type="transmembrane region" description="Helical" evidence="1">
    <location>
        <begin position="243"/>
        <end position="265"/>
    </location>
</feature>
<gene>
    <name evidence="2" type="ORF">GCM10008906_19430</name>
</gene>
<proteinExistence type="predicted"/>
<dbReference type="Pfam" id="PF06166">
    <property type="entry name" value="DUF979"/>
    <property type="match status" value="1"/>
</dbReference>
<dbReference type="Proteomes" id="UP001501510">
    <property type="component" value="Unassembled WGS sequence"/>
</dbReference>
<accession>A0ABN1JIY7</accession>
<evidence type="ECO:0000313" key="3">
    <source>
        <dbReference type="Proteomes" id="UP001501510"/>
    </source>
</evidence>
<keyword evidence="1" id="KW-0812">Transmembrane</keyword>
<organism evidence="2 3">
    <name type="scientific">Clostridium oceanicum</name>
    <dbReference type="NCBI Taxonomy" id="1543"/>
    <lineage>
        <taxon>Bacteria</taxon>
        <taxon>Bacillati</taxon>
        <taxon>Bacillota</taxon>
        <taxon>Clostridia</taxon>
        <taxon>Eubacteriales</taxon>
        <taxon>Clostridiaceae</taxon>
        <taxon>Clostridium</taxon>
    </lineage>
</organism>
<feature type="transmembrane region" description="Helical" evidence="1">
    <location>
        <begin position="153"/>
        <end position="171"/>
    </location>
</feature>